<keyword evidence="6" id="KW-0963">Cytoplasm</keyword>
<dbReference type="SMART" id="SM00873">
    <property type="entry name" value="B3_4"/>
    <property type="match status" value="1"/>
</dbReference>
<dbReference type="Pfam" id="PF03483">
    <property type="entry name" value="B3_4"/>
    <property type="match status" value="1"/>
</dbReference>
<evidence type="ECO:0000256" key="12">
    <source>
        <dbReference type="ARBA" id="ARBA00022917"/>
    </source>
</evidence>
<evidence type="ECO:0000256" key="8">
    <source>
        <dbReference type="ARBA" id="ARBA00022723"/>
    </source>
</evidence>
<dbReference type="SUPFAM" id="SSF56037">
    <property type="entry name" value="PheT/TilS domain"/>
    <property type="match status" value="1"/>
</dbReference>
<gene>
    <name evidence="17" type="primary">FRS1</name>
    <name evidence="17" type="ORF">LPJ64_001187</name>
</gene>
<dbReference type="SUPFAM" id="SSF46955">
    <property type="entry name" value="Putative DNA-binding domain"/>
    <property type="match status" value="2"/>
</dbReference>
<accession>A0A9W7XNY8</accession>
<dbReference type="InterPro" id="IPR004531">
    <property type="entry name" value="Phe-tRNA-synth_IIc_bsu_arc_euk"/>
</dbReference>
<evidence type="ECO:0000256" key="3">
    <source>
        <dbReference type="ARBA" id="ARBA00007438"/>
    </source>
</evidence>
<dbReference type="InterPro" id="IPR009061">
    <property type="entry name" value="DNA-bd_dom_put_sf"/>
</dbReference>
<dbReference type="PANTHER" id="PTHR10947">
    <property type="entry name" value="PHENYLALANYL-TRNA SYNTHETASE BETA CHAIN AND LEUCINE-RICH REPEAT-CONTAINING PROTEIN 47"/>
    <property type="match status" value="1"/>
</dbReference>
<comment type="subcellular location">
    <subcellularLocation>
        <location evidence="2">Cytoplasm</location>
    </subcellularLocation>
</comment>
<dbReference type="EC" id="6.1.1.20" evidence="5"/>
<dbReference type="InterPro" id="IPR005146">
    <property type="entry name" value="B3/B4_tRNA-bd"/>
</dbReference>
<evidence type="ECO:0000256" key="7">
    <source>
        <dbReference type="ARBA" id="ARBA00022598"/>
    </source>
</evidence>
<dbReference type="InterPro" id="IPR041616">
    <property type="entry name" value="PheRS_beta_core"/>
</dbReference>
<evidence type="ECO:0000259" key="16">
    <source>
        <dbReference type="PROSITE" id="PS51483"/>
    </source>
</evidence>
<evidence type="ECO:0000256" key="6">
    <source>
        <dbReference type="ARBA" id="ARBA00022490"/>
    </source>
</evidence>
<evidence type="ECO:0000256" key="15">
    <source>
        <dbReference type="ARBA" id="ARBA00049255"/>
    </source>
</evidence>
<dbReference type="GO" id="GO:0006432">
    <property type="term" value="P:phenylalanyl-tRNA aminoacylation"/>
    <property type="evidence" value="ECO:0007669"/>
    <property type="project" value="InterPro"/>
</dbReference>
<dbReference type="Pfam" id="PF17759">
    <property type="entry name" value="tRNA_synthFbeta"/>
    <property type="match status" value="1"/>
</dbReference>
<evidence type="ECO:0000256" key="1">
    <source>
        <dbReference type="ARBA" id="ARBA00001946"/>
    </source>
</evidence>
<feature type="domain" description="B5" evidence="16">
    <location>
        <begin position="291"/>
        <end position="399"/>
    </location>
</feature>
<evidence type="ECO:0000256" key="5">
    <source>
        <dbReference type="ARBA" id="ARBA00012814"/>
    </source>
</evidence>
<reference evidence="17" key="1">
    <citation type="submission" date="2022-07" db="EMBL/GenBank/DDBJ databases">
        <title>Phylogenomic reconstructions and comparative analyses of Kickxellomycotina fungi.</title>
        <authorList>
            <person name="Reynolds N.K."/>
            <person name="Stajich J.E."/>
            <person name="Barry K."/>
            <person name="Grigoriev I.V."/>
            <person name="Crous P."/>
            <person name="Smith M.E."/>
        </authorList>
    </citation>
    <scope>NUCLEOTIDE SEQUENCE</scope>
    <source>
        <strain evidence="17">NBRC 105413</strain>
    </source>
</reference>
<keyword evidence="13" id="KW-0030">Aminoacyl-tRNA synthetase</keyword>
<evidence type="ECO:0000256" key="11">
    <source>
        <dbReference type="ARBA" id="ARBA00022842"/>
    </source>
</evidence>
<dbReference type="EMBL" id="JANBOH010000030">
    <property type="protein sequence ID" value="KAJ1647411.1"/>
    <property type="molecule type" value="Genomic_DNA"/>
</dbReference>
<dbReference type="InterPro" id="IPR040659">
    <property type="entry name" value="PhetRS_B1"/>
</dbReference>
<dbReference type="Gene3D" id="3.30.56.10">
    <property type="match status" value="2"/>
</dbReference>
<dbReference type="GO" id="GO:0009328">
    <property type="term" value="C:phenylalanine-tRNA ligase complex"/>
    <property type="evidence" value="ECO:0007669"/>
    <property type="project" value="TreeGrafter"/>
</dbReference>
<dbReference type="GO" id="GO:0004826">
    <property type="term" value="F:phenylalanine-tRNA ligase activity"/>
    <property type="evidence" value="ECO:0007669"/>
    <property type="project" value="UniProtKB-EC"/>
</dbReference>
<evidence type="ECO:0000256" key="2">
    <source>
        <dbReference type="ARBA" id="ARBA00004496"/>
    </source>
</evidence>
<dbReference type="InterPro" id="IPR020825">
    <property type="entry name" value="Phe-tRNA_synthase-like_B3/B4"/>
</dbReference>
<protein>
    <recommendedName>
        <fullName evidence="5">phenylalanine--tRNA ligase</fullName>
        <ecNumber evidence="5">6.1.1.20</ecNumber>
    </recommendedName>
    <alternativeName>
        <fullName evidence="14">Phenylalanyl-tRNA synthetase beta subunit</fullName>
    </alternativeName>
</protein>
<dbReference type="PROSITE" id="PS51483">
    <property type="entry name" value="B5"/>
    <property type="match status" value="1"/>
</dbReference>
<evidence type="ECO:0000256" key="4">
    <source>
        <dbReference type="ARBA" id="ARBA00011209"/>
    </source>
</evidence>
<keyword evidence="18" id="KW-1185">Reference proteome</keyword>
<comment type="caution">
    <text evidence="17">The sequence shown here is derived from an EMBL/GenBank/DDBJ whole genome shotgun (WGS) entry which is preliminary data.</text>
</comment>
<evidence type="ECO:0000256" key="13">
    <source>
        <dbReference type="ARBA" id="ARBA00023146"/>
    </source>
</evidence>
<dbReference type="GO" id="GO:0003723">
    <property type="term" value="F:RNA binding"/>
    <property type="evidence" value="ECO:0007669"/>
    <property type="project" value="InterPro"/>
</dbReference>
<proteinExistence type="inferred from homology"/>
<dbReference type="Gene3D" id="3.30.930.10">
    <property type="entry name" value="Bira Bifunctional Protein, Domain 2"/>
    <property type="match status" value="1"/>
</dbReference>
<dbReference type="Proteomes" id="UP001145021">
    <property type="component" value="Unassembled WGS sequence"/>
</dbReference>
<comment type="subunit">
    <text evidence="4">Tetramer of two alpha and two beta subunits.</text>
</comment>
<dbReference type="GO" id="GO:0000287">
    <property type="term" value="F:magnesium ion binding"/>
    <property type="evidence" value="ECO:0007669"/>
    <property type="project" value="InterPro"/>
</dbReference>
<comment type="similarity">
    <text evidence="3">Belongs to the phenylalanyl-tRNA synthetase beta subunit family. Type 2 subfamily.</text>
</comment>
<dbReference type="SMART" id="SM00874">
    <property type="entry name" value="B5"/>
    <property type="match status" value="1"/>
</dbReference>
<sequence>MPTINIDKQDLFEYLDYKHDTEQFRELCFEFGIELEEDSSEEGELAEGERAMLKIDIPANRYDLLCIEGLSRALGVFLGREKEPQYRVVSTDKPHRITVSPECAQVRPYIVGAILRGVKLTQERYQSFIDLQSKLHHNLCRKRTLVAIGTHDLDTVQGPFTYEARKPEDIKFVPLKQTEKMDGNRVIEFYEKDLEISKFLDIIRDSPVYPVVYDSTNTVLSLPPLINSNHSKISVDTKNIFIEATATDITRANMVLNILVTMFSGYCAEPFTVEPVEVVYPDGQHFVYPQLGQLTMETSTKYLNSIVGINQSSEEIVTLLKKMSLEATVEKSSHSVTGLLKKMSLSSKNSEYQHQHQQGDEVANEKILVKLPVTRPDILQECDIAEDLAIAFGYNKIPRAQNNEATVGKALPLNKLTDLVRKEIAMAGWTEALTLSLCSHDENFKFLRRTDNGDEVVVLEKPKSIECQIGRSTMLPGLLKTIRENKKYPIPFKLFEVSDVILKNPARERRAQTERRACALFSSRMAQFEIIQGLLDTVMQSLYVAHTAAGSGVCGYYLEEAENPTYLSGRSANVVYLNESGQKIVLGLIGVIHPEVLGHFELDYPVSAFEINIEPFL</sequence>
<keyword evidence="8" id="KW-0479">Metal-binding</keyword>
<name>A0A9W7XNY8_9FUNG</name>
<evidence type="ECO:0000313" key="18">
    <source>
        <dbReference type="Proteomes" id="UP001145021"/>
    </source>
</evidence>
<keyword evidence="9" id="KW-0547">Nucleotide-binding</keyword>
<evidence type="ECO:0000256" key="9">
    <source>
        <dbReference type="ARBA" id="ARBA00022741"/>
    </source>
</evidence>
<dbReference type="Gene3D" id="3.50.40.10">
    <property type="entry name" value="Phenylalanyl-trna Synthetase, Chain B, domain 3"/>
    <property type="match status" value="1"/>
</dbReference>
<dbReference type="NCBIfam" id="TIGR00471">
    <property type="entry name" value="pheT_arch"/>
    <property type="match status" value="1"/>
</dbReference>
<evidence type="ECO:0000256" key="10">
    <source>
        <dbReference type="ARBA" id="ARBA00022840"/>
    </source>
</evidence>
<organism evidence="17 18">
    <name type="scientific">Coemansia asiatica</name>
    <dbReference type="NCBI Taxonomy" id="1052880"/>
    <lineage>
        <taxon>Eukaryota</taxon>
        <taxon>Fungi</taxon>
        <taxon>Fungi incertae sedis</taxon>
        <taxon>Zoopagomycota</taxon>
        <taxon>Kickxellomycotina</taxon>
        <taxon>Kickxellomycetes</taxon>
        <taxon>Kickxellales</taxon>
        <taxon>Kickxellaceae</taxon>
        <taxon>Coemansia</taxon>
    </lineage>
</organism>
<dbReference type="CDD" id="cd00769">
    <property type="entry name" value="PheRS_beta_core"/>
    <property type="match status" value="1"/>
</dbReference>
<dbReference type="InterPro" id="IPR045864">
    <property type="entry name" value="aa-tRNA-synth_II/BPL/LPL"/>
</dbReference>
<dbReference type="InterPro" id="IPR005147">
    <property type="entry name" value="tRNA_synthase_B5-dom"/>
</dbReference>
<dbReference type="InterPro" id="IPR045060">
    <property type="entry name" value="Phe-tRNA-ligase_IIc_bsu"/>
</dbReference>
<keyword evidence="11" id="KW-0460">Magnesium</keyword>
<comment type="cofactor">
    <cofactor evidence="1">
        <name>Mg(2+)</name>
        <dbReference type="ChEBI" id="CHEBI:18420"/>
    </cofactor>
</comment>
<evidence type="ECO:0000313" key="17">
    <source>
        <dbReference type="EMBL" id="KAJ1647411.1"/>
    </source>
</evidence>
<dbReference type="FunFam" id="3.50.40.10:FF:000002">
    <property type="entry name" value="phenylalanine--tRNA ligase beta subunit"/>
    <property type="match status" value="1"/>
</dbReference>
<keyword evidence="10" id="KW-0067">ATP-binding</keyword>
<dbReference type="AlphaFoldDB" id="A0A9W7XNY8"/>
<dbReference type="Pfam" id="PF18262">
    <property type="entry name" value="PhetRS_B1"/>
    <property type="match status" value="1"/>
</dbReference>
<keyword evidence="12" id="KW-0648">Protein biosynthesis</keyword>
<dbReference type="GO" id="GO:0005524">
    <property type="term" value="F:ATP binding"/>
    <property type="evidence" value="ECO:0007669"/>
    <property type="project" value="UniProtKB-KW"/>
</dbReference>
<dbReference type="PANTHER" id="PTHR10947:SF0">
    <property type="entry name" value="PHENYLALANINE--TRNA LIGASE BETA SUBUNIT"/>
    <property type="match status" value="1"/>
</dbReference>
<comment type="catalytic activity">
    <reaction evidence="15">
        <text>tRNA(Phe) + L-phenylalanine + ATP = L-phenylalanyl-tRNA(Phe) + AMP + diphosphate + H(+)</text>
        <dbReference type="Rhea" id="RHEA:19413"/>
        <dbReference type="Rhea" id="RHEA-COMP:9668"/>
        <dbReference type="Rhea" id="RHEA-COMP:9699"/>
        <dbReference type="ChEBI" id="CHEBI:15378"/>
        <dbReference type="ChEBI" id="CHEBI:30616"/>
        <dbReference type="ChEBI" id="CHEBI:33019"/>
        <dbReference type="ChEBI" id="CHEBI:58095"/>
        <dbReference type="ChEBI" id="CHEBI:78442"/>
        <dbReference type="ChEBI" id="CHEBI:78531"/>
        <dbReference type="ChEBI" id="CHEBI:456215"/>
        <dbReference type="EC" id="6.1.1.20"/>
    </reaction>
</comment>
<dbReference type="Pfam" id="PF03484">
    <property type="entry name" value="B5"/>
    <property type="match status" value="1"/>
</dbReference>
<keyword evidence="7 17" id="KW-0436">Ligase</keyword>
<dbReference type="SUPFAM" id="SSF55681">
    <property type="entry name" value="Class II aaRS and biotin synthetases"/>
    <property type="match status" value="1"/>
</dbReference>
<evidence type="ECO:0000256" key="14">
    <source>
        <dbReference type="ARBA" id="ARBA00033189"/>
    </source>
</evidence>